<evidence type="ECO:0000313" key="3">
    <source>
        <dbReference type="Proteomes" id="UP001295740"/>
    </source>
</evidence>
<reference evidence="2" key="1">
    <citation type="submission" date="2023-10" db="EMBL/GenBank/DDBJ databases">
        <authorList>
            <person name="Hackl T."/>
        </authorList>
    </citation>
    <scope>NUCLEOTIDE SEQUENCE</scope>
</reference>
<evidence type="ECO:0000256" key="1">
    <source>
        <dbReference type="SAM" id="MobiDB-lite"/>
    </source>
</evidence>
<proteinExistence type="predicted"/>
<sequence>MSQERPEPPLGADSPEELKEITHLEVEKLRLLDAATPAIQTPRPVLAATPSPLAEQSADSAPGSTALAPPVHSGSSYLSEKIPDPKEFDGSRSDLCQFTQQIYGKMTANADRFLTVTARLTYVTGRLTGKAYELILLKTRYRVLDFLDYPEMLAYLENAFGDPDRIQNAQNKLYQLK</sequence>
<dbReference type="Proteomes" id="UP001295740">
    <property type="component" value="Unassembled WGS sequence"/>
</dbReference>
<dbReference type="AlphaFoldDB" id="A0AAI8YGA8"/>
<gene>
    <name evidence="2" type="ORF">KHLLAP_LOCUS4008</name>
</gene>
<protein>
    <submittedName>
        <fullName evidence="2">Uu.00g109340.m01.CDS01</fullName>
    </submittedName>
</protein>
<name>A0AAI8YGA8_9PEZI</name>
<evidence type="ECO:0000313" key="2">
    <source>
        <dbReference type="EMBL" id="CAJ2503540.1"/>
    </source>
</evidence>
<keyword evidence="3" id="KW-1185">Reference proteome</keyword>
<comment type="caution">
    <text evidence="2">The sequence shown here is derived from an EMBL/GenBank/DDBJ whole genome shotgun (WGS) entry which is preliminary data.</text>
</comment>
<organism evidence="2 3">
    <name type="scientific">Anthostomella pinea</name>
    <dbReference type="NCBI Taxonomy" id="933095"/>
    <lineage>
        <taxon>Eukaryota</taxon>
        <taxon>Fungi</taxon>
        <taxon>Dikarya</taxon>
        <taxon>Ascomycota</taxon>
        <taxon>Pezizomycotina</taxon>
        <taxon>Sordariomycetes</taxon>
        <taxon>Xylariomycetidae</taxon>
        <taxon>Xylariales</taxon>
        <taxon>Xylariaceae</taxon>
        <taxon>Anthostomella</taxon>
    </lineage>
</organism>
<accession>A0AAI8YGA8</accession>
<feature type="region of interest" description="Disordered" evidence="1">
    <location>
        <begin position="40"/>
        <end position="89"/>
    </location>
</feature>
<dbReference type="EMBL" id="CAUWAG010000006">
    <property type="protein sequence ID" value="CAJ2503540.1"/>
    <property type="molecule type" value="Genomic_DNA"/>
</dbReference>